<gene>
    <name evidence="3" type="ORF">cyc_04037</name>
</gene>
<evidence type="ECO:0000256" key="2">
    <source>
        <dbReference type="SAM" id="Phobius"/>
    </source>
</evidence>
<evidence type="ECO:0000313" key="4">
    <source>
        <dbReference type="Proteomes" id="UP000095192"/>
    </source>
</evidence>
<evidence type="ECO:0008006" key="5">
    <source>
        <dbReference type="Google" id="ProtNLM"/>
    </source>
</evidence>
<dbReference type="Proteomes" id="UP000095192">
    <property type="component" value="Unassembled WGS sequence"/>
</dbReference>
<evidence type="ECO:0000256" key="1">
    <source>
        <dbReference type="SAM" id="MobiDB-lite"/>
    </source>
</evidence>
<name>A0A1D3D5Y7_9EIME</name>
<keyword evidence="4" id="KW-1185">Reference proteome</keyword>
<keyword evidence="2" id="KW-0472">Membrane</keyword>
<evidence type="ECO:0000313" key="3">
    <source>
        <dbReference type="EMBL" id="OEH78847.1"/>
    </source>
</evidence>
<dbReference type="EMBL" id="JROU02000596">
    <property type="protein sequence ID" value="OEH78847.1"/>
    <property type="molecule type" value="Genomic_DNA"/>
</dbReference>
<feature type="compositionally biased region" description="Pro residues" evidence="1">
    <location>
        <begin position="146"/>
        <end position="158"/>
    </location>
</feature>
<keyword evidence="2" id="KW-0812">Transmembrane</keyword>
<dbReference type="AlphaFoldDB" id="A0A1D3D5Y7"/>
<proteinExistence type="predicted"/>
<feature type="region of interest" description="Disordered" evidence="1">
    <location>
        <begin position="141"/>
        <end position="167"/>
    </location>
</feature>
<accession>A0A1D3D5Y7</accession>
<reference evidence="3 4" key="1">
    <citation type="journal article" date="2016" name="BMC Genomics">
        <title>Comparative genomics reveals Cyclospora cayetanensis possesses coccidia-like metabolism and invasion components but unique surface antigens.</title>
        <authorList>
            <person name="Liu S."/>
            <person name="Wang L."/>
            <person name="Zheng H."/>
            <person name="Xu Z."/>
            <person name="Roellig D.M."/>
            <person name="Li N."/>
            <person name="Frace M.A."/>
            <person name="Tang K."/>
            <person name="Arrowood M.J."/>
            <person name="Moss D.M."/>
            <person name="Zhang L."/>
            <person name="Feng Y."/>
            <person name="Xiao L."/>
        </authorList>
    </citation>
    <scope>NUCLEOTIDE SEQUENCE [LARGE SCALE GENOMIC DNA]</scope>
    <source>
        <strain evidence="3 4">CHN_HEN01</strain>
    </source>
</reference>
<comment type="caution">
    <text evidence="3">The sequence shown here is derived from an EMBL/GenBank/DDBJ whole genome shotgun (WGS) entry which is preliminary data.</text>
</comment>
<dbReference type="InParanoid" id="A0A1D3D5Y7"/>
<protein>
    <recommendedName>
        <fullName evidence="5">Transmembrane protein</fullName>
    </recommendedName>
</protein>
<sequence length="167" mass="18647">MYSSATRPALLSGETAAAAAVVLSRARKAEDPKRRRKEGAGSMRDVWGWQQAGHRSKTTNKRELHAREAQGQPLHGSVSRHHPQGAPSHRTVPVARKLRPFSFYSDIAPLNKTPFPLALLFFICFAKLLWALPTKGTRNATRRHLPPFPPPRPPPRNGPPTVLYRKL</sequence>
<feature type="region of interest" description="Disordered" evidence="1">
    <location>
        <begin position="26"/>
        <end position="90"/>
    </location>
</feature>
<keyword evidence="2" id="KW-1133">Transmembrane helix</keyword>
<organism evidence="3 4">
    <name type="scientific">Cyclospora cayetanensis</name>
    <dbReference type="NCBI Taxonomy" id="88456"/>
    <lineage>
        <taxon>Eukaryota</taxon>
        <taxon>Sar</taxon>
        <taxon>Alveolata</taxon>
        <taxon>Apicomplexa</taxon>
        <taxon>Conoidasida</taxon>
        <taxon>Coccidia</taxon>
        <taxon>Eucoccidiorida</taxon>
        <taxon>Eimeriorina</taxon>
        <taxon>Eimeriidae</taxon>
        <taxon>Cyclospora</taxon>
    </lineage>
</organism>
<feature type="transmembrane region" description="Helical" evidence="2">
    <location>
        <begin position="115"/>
        <end position="133"/>
    </location>
</feature>
<dbReference type="VEuPathDB" id="ToxoDB:cyc_04037"/>